<dbReference type="SUPFAM" id="SSF54211">
    <property type="entry name" value="Ribosomal protein S5 domain 2-like"/>
    <property type="match status" value="1"/>
</dbReference>
<sequence>MNLKLHQSVKASAPAKVNLALRVGALRPDGFHPLDTVFEALDIFDDVEAQPTENAELTMEIHGIGENLPIDDTNLVIRAAKLLQQKTSVHHGAHLVVTKRIPVAGGMAGGSADAAATLIALNALWQLKLSQSELIEIGKELGSDIPFALLGGIARGISRGDELTPIIPKAMHGWVILTNPEGLSTPQVFHKFDEMYQDTAPSSPQSTAPVIAALATGSVSALIKVLENDLWHPAAALRPDLAKIVCKIDAIFAPSGNDSTAPDQTENPIQDAADKSAASPRIGRILSGSGPSIAILCEVAQVAEIAALMRTTFPELTVVSAMGPAAGAHLR</sequence>
<dbReference type="EMBL" id="JAVDUJ010000001">
    <property type="protein sequence ID" value="MDR6939852.1"/>
    <property type="molecule type" value="Genomic_DNA"/>
</dbReference>
<evidence type="ECO:0000313" key="10">
    <source>
        <dbReference type="Proteomes" id="UP001266099"/>
    </source>
</evidence>
<keyword evidence="2 6" id="KW-0808">Transferase</keyword>
<dbReference type="Gene3D" id="3.30.230.10">
    <property type="match status" value="1"/>
</dbReference>
<dbReference type="InterPro" id="IPR036554">
    <property type="entry name" value="GHMP_kinase_C_sf"/>
</dbReference>
<evidence type="ECO:0000256" key="5">
    <source>
        <dbReference type="ARBA" id="ARBA00022840"/>
    </source>
</evidence>
<protein>
    <recommendedName>
        <fullName evidence="1 6">4-diphosphocytidyl-2-C-methyl-D-erythritol kinase</fullName>
        <shortName evidence="6">CMK</shortName>
        <ecNumber evidence="6">2.7.1.148</ecNumber>
    </recommendedName>
    <alternativeName>
        <fullName evidence="6">4-(cytidine-5'-diphospho)-2-C-methyl-D-erythritol kinase</fullName>
    </alternativeName>
</protein>
<proteinExistence type="inferred from homology"/>
<dbReference type="HAMAP" id="MF_00061">
    <property type="entry name" value="IspE"/>
    <property type="match status" value="1"/>
</dbReference>
<organism evidence="9 10">
    <name type="scientific">Arcanobacterium hippocoleae</name>
    <dbReference type="NCBI Taxonomy" id="149017"/>
    <lineage>
        <taxon>Bacteria</taxon>
        <taxon>Bacillati</taxon>
        <taxon>Actinomycetota</taxon>
        <taxon>Actinomycetes</taxon>
        <taxon>Actinomycetales</taxon>
        <taxon>Actinomycetaceae</taxon>
        <taxon>Arcanobacterium</taxon>
    </lineage>
</organism>
<dbReference type="InterPro" id="IPR014721">
    <property type="entry name" value="Ribsml_uS5_D2-typ_fold_subgr"/>
</dbReference>
<dbReference type="InterPro" id="IPR020568">
    <property type="entry name" value="Ribosomal_Su5_D2-typ_SF"/>
</dbReference>
<dbReference type="PANTHER" id="PTHR43527">
    <property type="entry name" value="4-DIPHOSPHOCYTIDYL-2-C-METHYL-D-ERYTHRITOL KINASE, CHLOROPLASTIC"/>
    <property type="match status" value="1"/>
</dbReference>
<evidence type="ECO:0000256" key="7">
    <source>
        <dbReference type="SAM" id="MobiDB-lite"/>
    </source>
</evidence>
<evidence type="ECO:0000256" key="2">
    <source>
        <dbReference type="ARBA" id="ARBA00022679"/>
    </source>
</evidence>
<dbReference type="PANTHER" id="PTHR43527:SF2">
    <property type="entry name" value="4-DIPHOSPHOCYTIDYL-2-C-METHYL-D-ERYTHRITOL KINASE, CHLOROPLASTIC"/>
    <property type="match status" value="1"/>
</dbReference>
<name>A0ABU1T396_9ACTO</name>
<evidence type="ECO:0000256" key="4">
    <source>
        <dbReference type="ARBA" id="ARBA00022777"/>
    </source>
</evidence>
<evidence type="ECO:0000256" key="1">
    <source>
        <dbReference type="ARBA" id="ARBA00017473"/>
    </source>
</evidence>
<dbReference type="Proteomes" id="UP001266099">
    <property type="component" value="Unassembled WGS sequence"/>
</dbReference>
<gene>
    <name evidence="6" type="primary">ispE</name>
    <name evidence="9" type="ORF">J2S36_001395</name>
</gene>
<accession>A0ABU1T396</accession>
<evidence type="ECO:0000256" key="3">
    <source>
        <dbReference type="ARBA" id="ARBA00022741"/>
    </source>
</evidence>
<dbReference type="InterPro" id="IPR006204">
    <property type="entry name" value="GHMP_kinase_N_dom"/>
</dbReference>
<dbReference type="EC" id="2.7.1.148" evidence="6"/>
<feature type="compositionally biased region" description="Polar residues" evidence="7">
    <location>
        <begin position="256"/>
        <end position="268"/>
    </location>
</feature>
<comment type="function">
    <text evidence="6">Catalyzes the phosphorylation of the position 2 hydroxy group of 4-diphosphocytidyl-2C-methyl-D-erythritol.</text>
</comment>
<dbReference type="PIRSF" id="PIRSF010376">
    <property type="entry name" value="IspE"/>
    <property type="match status" value="1"/>
</dbReference>
<comment type="pathway">
    <text evidence="6">Isoprenoid biosynthesis; isopentenyl diphosphate biosynthesis via DXP pathway; isopentenyl diphosphate from 1-deoxy-D-xylulose 5-phosphate: step 3/6.</text>
</comment>
<dbReference type="GO" id="GO:0050515">
    <property type="term" value="F:4-(cytidine 5'-diphospho)-2-C-methyl-D-erythritol kinase activity"/>
    <property type="evidence" value="ECO:0007669"/>
    <property type="project" value="UniProtKB-EC"/>
</dbReference>
<comment type="caution">
    <text evidence="9">The sequence shown here is derived from an EMBL/GenBank/DDBJ whole genome shotgun (WGS) entry which is preliminary data.</text>
</comment>
<feature type="region of interest" description="Disordered" evidence="7">
    <location>
        <begin position="256"/>
        <end position="276"/>
    </location>
</feature>
<dbReference type="Gene3D" id="3.30.70.890">
    <property type="entry name" value="GHMP kinase, C-terminal domain"/>
    <property type="match status" value="2"/>
</dbReference>
<evidence type="ECO:0000259" key="8">
    <source>
        <dbReference type="Pfam" id="PF00288"/>
    </source>
</evidence>
<dbReference type="NCBIfam" id="TIGR00154">
    <property type="entry name" value="ispE"/>
    <property type="match status" value="1"/>
</dbReference>
<reference evidence="9 10" key="1">
    <citation type="submission" date="2023-07" db="EMBL/GenBank/DDBJ databases">
        <title>Sequencing the genomes of 1000 actinobacteria strains.</title>
        <authorList>
            <person name="Klenk H.-P."/>
        </authorList>
    </citation>
    <scope>NUCLEOTIDE SEQUENCE [LARGE SCALE GENOMIC DNA]</scope>
    <source>
        <strain evidence="9 10">DSM 15539</strain>
    </source>
</reference>
<dbReference type="Pfam" id="PF00288">
    <property type="entry name" value="GHMP_kinases_N"/>
    <property type="match status" value="1"/>
</dbReference>
<keyword evidence="3 6" id="KW-0547">Nucleotide-binding</keyword>
<keyword evidence="5 6" id="KW-0067">ATP-binding</keyword>
<evidence type="ECO:0000313" key="9">
    <source>
        <dbReference type="EMBL" id="MDR6939852.1"/>
    </source>
</evidence>
<feature type="active site" evidence="6">
    <location>
        <position position="144"/>
    </location>
</feature>
<feature type="domain" description="GHMP kinase N-terminal" evidence="8">
    <location>
        <begin position="74"/>
        <end position="152"/>
    </location>
</feature>
<feature type="binding site" evidence="6">
    <location>
        <begin position="102"/>
        <end position="112"/>
    </location>
    <ligand>
        <name>ATP</name>
        <dbReference type="ChEBI" id="CHEBI:30616"/>
    </ligand>
</feature>
<dbReference type="InterPro" id="IPR004424">
    <property type="entry name" value="IspE"/>
</dbReference>
<comment type="similarity">
    <text evidence="6">Belongs to the GHMP kinase family. IspE subfamily.</text>
</comment>
<dbReference type="RefSeq" id="WP_309956861.1">
    <property type="nucleotide sequence ID" value="NZ_JAVDUJ010000001.1"/>
</dbReference>
<keyword evidence="4 6" id="KW-0418">Kinase</keyword>
<evidence type="ECO:0000256" key="6">
    <source>
        <dbReference type="HAMAP-Rule" id="MF_00061"/>
    </source>
</evidence>
<keyword evidence="10" id="KW-1185">Reference proteome</keyword>
<comment type="catalytic activity">
    <reaction evidence="6">
        <text>4-CDP-2-C-methyl-D-erythritol + ATP = 4-CDP-2-C-methyl-D-erythritol 2-phosphate + ADP + H(+)</text>
        <dbReference type="Rhea" id="RHEA:18437"/>
        <dbReference type="ChEBI" id="CHEBI:15378"/>
        <dbReference type="ChEBI" id="CHEBI:30616"/>
        <dbReference type="ChEBI" id="CHEBI:57823"/>
        <dbReference type="ChEBI" id="CHEBI:57919"/>
        <dbReference type="ChEBI" id="CHEBI:456216"/>
        <dbReference type="EC" id="2.7.1.148"/>
    </reaction>
</comment>
<feature type="active site" evidence="6">
    <location>
        <position position="16"/>
    </location>
</feature>
<keyword evidence="6" id="KW-0414">Isoprene biosynthesis</keyword>